<organism evidence="1 2">
    <name type="scientific">Carya illinoinensis</name>
    <name type="common">Pecan</name>
    <dbReference type="NCBI Taxonomy" id="32201"/>
    <lineage>
        <taxon>Eukaryota</taxon>
        <taxon>Viridiplantae</taxon>
        <taxon>Streptophyta</taxon>
        <taxon>Embryophyta</taxon>
        <taxon>Tracheophyta</taxon>
        <taxon>Spermatophyta</taxon>
        <taxon>Magnoliopsida</taxon>
        <taxon>eudicotyledons</taxon>
        <taxon>Gunneridae</taxon>
        <taxon>Pentapetalae</taxon>
        <taxon>rosids</taxon>
        <taxon>fabids</taxon>
        <taxon>Fagales</taxon>
        <taxon>Juglandaceae</taxon>
        <taxon>Carya</taxon>
    </lineage>
</organism>
<reference evidence="1" key="1">
    <citation type="submission" date="2020-12" db="EMBL/GenBank/DDBJ databases">
        <title>WGS assembly of Carya illinoinensis cv. Pawnee.</title>
        <authorList>
            <person name="Platts A."/>
            <person name="Shu S."/>
            <person name="Wright S."/>
            <person name="Barry K."/>
            <person name="Edger P."/>
            <person name="Pires J.C."/>
            <person name="Schmutz J."/>
        </authorList>
    </citation>
    <scope>NUCLEOTIDE SEQUENCE</scope>
    <source>
        <tissue evidence="1">Leaf</tissue>
    </source>
</reference>
<protein>
    <submittedName>
        <fullName evidence="1">Uncharacterized protein</fullName>
    </submittedName>
</protein>
<dbReference type="EMBL" id="CM031819">
    <property type="protein sequence ID" value="KAG6636724.1"/>
    <property type="molecule type" value="Genomic_DNA"/>
</dbReference>
<dbReference type="AlphaFoldDB" id="A0A8T1P4J4"/>
<dbReference type="Proteomes" id="UP000811609">
    <property type="component" value="Chromosome 11"/>
</dbReference>
<evidence type="ECO:0000313" key="1">
    <source>
        <dbReference type="EMBL" id="KAG6636724.1"/>
    </source>
</evidence>
<accession>A0A8T1P4J4</accession>
<gene>
    <name evidence="1" type="ORF">CIPAW_11G130800</name>
</gene>
<keyword evidence="2" id="KW-1185">Reference proteome</keyword>
<sequence length="102" mass="10960">MTSDSTIFSQKSTLSPNPIIYTVDGSHLSVSQIGSIFSPTLSVDNTYLIPNLSLNLFSAGQLCKLGLKLTFFNASVDVQDPQTSQLIGIGRKIGHLFKLASL</sequence>
<name>A0A8T1P4J4_CARIL</name>
<comment type="caution">
    <text evidence="1">The sequence shown here is derived from an EMBL/GenBank/DDBJ whole genome shotgun (WGS) entry which is preliminary data.</text>
</comment>
<proteinExistence type="predicted"/>
<evidence type="ECO:0000313" key="2">
    <source>
        <dbReference type="Proteomes" id="UP000811609"/>
    </source>
</evidence>